<keyword evidence="1" id="KW-0472">Membrane</keyword>
<protein>
    <submittedName>
        <fullName evidence="2">Uncharacterized protein</fullName>
    </submittedName>
</protein>
<organism evidence="2 3">
    <name type="scientific">Lihuaxuella thermophila</name>
    <dbReference type="NCBI Taxonomy" id="1173111"/>
    <lineage>
        <taxon>Bacteria</taxon>
        <taxon>Bacillati</taxon>
        <taxon>Bacillota</taxon>
        <taxon>Bacilli</taxon>
        <taxon>Bacillales</taxon>
        <taxon>Thermoactinomycetaceae</taxon>
        <taxon>Lihuaxuella</taxon>
    </lineage>
</organism>
<evidence type="ECO:0000313" key="3">
    <source>
        <dbReference type="Proteomes" id="UP000199695"/>
    </source>
</evidence>
<reference evidence="2 3" key="1">
    <citation type="submission" date="2016-10" db="EMBL/GenBank/DDBJ databases">
        <authorList>
            <person name="de Groot N.N."/>
        </authorList>
    </citation>
    <scope>NUCLEOTIDE SEQUENCE [LARGE SCALE GENOMIC DNA]</scope>
    <source>
        <strain evidence="2 3">DSM 46701</strain>
    </source>
</reference>
<keyword evidence="1" id="KW-1133">Transmembrane helix</keyword>
<keyword evidence="3" id="KW-1185">Reference proteome</keyword>
<evidence type="ECO:0000256" key="1">
    <source>
        <dbReference type="SAM" id="Phobius"/>
    </source>
</evidence>
<dbReference type="AlphaFoldDB" id="A0A1H8HMG3"/>
<gene>
    <name evidence="2" type="ORF">SAMN05444955_114106</name>
</gene>
<feature type="transmembrane region" description="Helical" evidence="1">
    <location>
        <begin position="20"/>
        <end position="38"/>
    </location>
</feature>
<sequence>MIMNELKKRFNHNYRKAISLYMVNYIISLIYILCIYFNNITYGLITVSIHLLFIVWLEHKWKVNKKLKGTMYRKMIDYPFFFIYVIIFSYLTTK</sequence>
<dbReference type="Proteomes" id="UP000199695">
    <property type="component" value="Unassembled WGS sequence"/>
</dbReference>
<accession>A0A1H8HMG3</accession>
<name>A0A1H8HMG3_9BACL</name>
<feature type="transmembrane region" description="Helical" evidence="1">
    <location>
        <begin position="44"/>
        <end position="63"/>
    </location>
</feature>
<keyword evidence="1" id="KW-0812">Transmembrane</keyword>
<proteinExistence type="predicted"/>
<dbReference type="EMBL" id="FOCQ01000014">
    <property type="protein sequence ID" value="SEN57304.1"/>
    <property type="molecule type" value="Genomic_DNA"/>
</dbReference>
<evidence type="ECO:0000313" key="2">
    <source>
        <dbReference type="EMBL" id="SEN57304.1"/>
    </source>
</evidence>
<feature type="transmembrane region" description="Helical" evidence="1">
    <location>
        <begin position="75"/>
        <end position="93"/>
    </location>
</feature>